<dbReference type="EMBL" id="CP002582">
    <property type="protein sequence ID" value="ADZ85563.1"/>
    <property type="molecule type" value="Genomic_DNA"/>
</dbReference>
<feature type="domain" description="ABC transporter" evidence="8">
    <location>
        <begin position="326"/>
        <end position="560"/>
    </location>
</feature>
<organism evidence="10 11">
    <name type="scientific">Cellulosilyticum lentocellum (strain ATCC 49066 / DSM 5427 / NCIMB 11756 / RHM5)</name>
    <name type="common">Clostridium lentocellum</name>
    <dbReference type="NCBI Taxonomy" id="642492"/>
    <lineage>
        <taxon>Bacteria</taxon>
        <taxon>Bacillati</taxon>
        <taxon>Bacillota</taxon>
        <taxon>Clostridia</taxon>
        <taxon>Lachnospirales</taxon>
        <taxon>Cellulosilyticaceae</taxon>
        <taxon>Cellulosilyticum</taxon>
    </lineage>
</organism>
<dbReference type="PROSITE" id="PS50929">
    <property type="entry name" value="ABC_TM1F"/>
    <property type="match status" value="1"/>
</dbReference>
<feature type="transmembrane region" description="Helical" evidence="7">
    <location>
        <begin position="238"/>
        <end position="259"/>
    </location>
</feature>
<dbReference type="Gene3D" id="1.20.1560.10">
    <property type="entry name" value="ABC transporter type 1, transmembrane domain"/>
    <property type="match status" value="1"/>
</dbReference>
<dbReference type="InterPro" id="IPR003439">
    <property type="entry name" value="ABC_transporter-like_ATP-bd"/>
</dbReference>
<dbReference type="Pfam" id="PF00664">
    <property type="entry name" value="ABC_membrane"/>
    <property type="match status" value="1"/>
</dbReference>
<dbReference type="InterPro" id="IPR018247">
    <property type="entry name" value="EF_Hand_1_Ca_BS"/>
</dbReference>
<dbReference type="InterPro" id="IPR011527">
    <property type="entry name" value="ABC1_TM_dom"/>
</dbReference>
<feature type="transmembrane region" description="Helical" evidence="7">
    <location>
        <begin position="12"/>
        <end position="36"/>
    </location>
</feature>
<protein>
    <submittedName>
        <fullName evidence="10">Xenobiotic-transporting ATPase</fullName>
        <ecNumber evidence="10">3.6.3.44</ecNumber>
    </submittedName>
</protein>
<keyword evidence="3" id="KW-0547">Nucleotide-binding</keyword>
<dbReference type="GO" id="GO:0005524">
    <property type="term" value="F:ATP binding"/>
    <property type="evidence" value="ECO:0007669"/>
    <property type="project" value="UniProtKB-KW"/>
</dbReference>
<evidence type="ECO:0000259" key="9">
    <source>
        <dbReference type="PROSITE" id="PS50929"/>
    </source>
</evidence>
<dbReference type="HOGENOM" id="CLU_000604_84_3_9"/>
<evidence type="ECO:0000256" key="4">
    <source>
        <dbReference type="ARBA" id="ARBA00022840"/>
    </source>
</evidence>
<evidence type="ECO:0000256" key="2">
    <source>
        <dbReference type="ARBA" id="ARBA00022692"/>
    </source>
</evidence>
<dbReference type="PROSITE" id="PS50893">
    <property type="entry name" value="ABC_TRANSPORTER_2"/>
    <property type="match status" value="1"/>
</dbReference>
<evidence type="ECO:0000256" key="3">
    <source>
        <dbReference type="ARBA" id="ARBA00022741"/>
    </source>
</evidence>
<dbReference type="InterPro" id="IPR003593">
    <property type="entry name" value="AAA+_ATPase"/>
</dbReference>
<dbReference type="PANTHER" id="PTHR43394">
    <property type="entry name" value="ATP-DEPENDENT PERMEASE MDL1, MITOCHONDRIAL"/>
    <property type="match status" value="1"/>
</dbReference>
<feature type="transmembrane region" description="Helical" evidence="7">
    <location>
        <begin position="48"/>
        <end position="68"/>
    </location>
</feature>
<keyword evidence="5 7" id="KW-1133">Transmembrane helix</keyword>
<keyword evidence="11" id="KW-1185">Reference proteome</keyword>
<dbReference type="GO" id="GO:0015421">
    <property type="term" value="F:ABC-type oligopeptide transporter activity"/>
    <property type="evidence" value="ECO:0007669"/>
    <property type="project" value="TreeGrafter"/>
</dbReference>
<keyword evidence="10" id="KW-0378">Hydrolase</keyword>
<dbReference type="CDD" id="cd07346">
    <property type="entry name" value="ABC_6TM_exporters"/>
    <property type="match status" value="1"/>
</dbReference>
<evidence type="ECO:0000259" key="8">
    <source>
        <dbReference type="PROSITE" id="PS50893"/>
    </source>
</evidence>
<dbReference type="STRING" id="642492.Clole_3883"/>
<dbReference type="KEGG" id="cle:Clole_3883"/>
<comment type="subcellular location">
    <subcellularLocation>
        <location evidence="1">Cell membrane</location>
        <topology evidence="1">Multi-pass membrane protein</topology>
    </subcellularLocation>
</comment>
<dbReference type="GO" id="GO:0016887">
    <property type="term" value="F:ATP hydrolysis activity"/>
    <property type="evidence" value="ECO:0007669"/>
    <property type="project" value="InterPro"/>
</dbReference>
<feature type="transmembrane region" description="Helical" evidence="7">
    <location>
        <begin position="123"/>
        <end position="143"/>
    </location>
</feature>
<dbReference type="SMART" id="SM00382">
    <property type="entry name" value="AAA"/>
    <property type="match status" value="1"/>
</dbReference>
<evidence type="ECO:0000256" key="7">
    <source>
        <dbReference type="SAM" id="Phobius"/>
    </source>
</evidence>
<dbReference type="PROSITE" id="PS00018">
    <property type="entry name" value="EF_HAND_1"/>
    <property type="match status" value="1"/>
</dbReference>
<dbReference type="InterPro" id="IPR017871">
    <property type="entry name" value="ABC_transporter-like_CS"/>
</dbReference>
<evidence type="ECO:0000256" key="1">
    <source>
        <dbReference type="ARBA" id="ARBA00004651"/>
    </source>
</evidence>
<keyword evidence="6 7" id="KW-0472">Membrane</keyword>
<dbReference type="InterPro" id="IPR039421">
    <property type="entry name" value="Type_1_exporter"/>
</dbReference>
<dbReference type="GO" id="GO:0005886">
    <property type="term" value="C:plasma membrane"/>
    <property type="evidence" value="ECO:0007669"/>
    <property type="project" value="UniProtKB-SubCell"/>
</dbReference>
<dbReference type="InterPro" id="IPR027417">
    <property type="entry name" value="P-loop_NTPase"/>
</dbReference>
<name>F2JJG8_CELLD</name>
<dbReference type="EC" id="3.6.3.44" evidence="10"/>
<dbReference type="Pfam" id="PF00005">
    <property type="entry name" value="ABC_tran"/>
    <property type="match status" value="1"/>
</dbReference>
<proteinExistence type="predicted"/>
<keyword evidence="4" id="KW-0067">ATP-binding</keyword>
<evidence type="ECO:0000313" key="11">
    <source>
        <dbReference type="Proteomes" id="UP000008467"/>
    </source>
</evidence>
<keyword evidence="2 7" id="KW-0812">Transmembrane</keyword>
<sequence length="576" mass="65688">MKKIILKYKLLFSIVFMLKILIGIIFVSVSICLQRIVDAAVSGNSQQFYRTILWAIGYFVIVGLMDYLNRTIEAYYMTKTLCHFKKKIFKGLFRQDYTSFYKENTSVYLSSLTNDIHLMDKNYINPALGIVMDLVIIVGSTGVLIWFNIWIALAMILTSTIILFIPKVFGNRLASTRARYSEGLSELTKKLKDMFLGYEVVKSYHMDDQIIEEFQECNKEVEKRNYTAIEATSRTNALASYLSIMTQLVAIGLGGYFVIKGNLTIGTLFAIVQLGVNLGEPITMIIEKITMIKSMQIVKDRLLAFIDIEDVDENRFIELKEFKSSIQVEDVTFGYEEGYDILKSVSLQFEKNKKYAIVGASGSGKSTLLKLLLDEYIPRSGHITIDGQQLQEVLKSSLYQQLAIIHQNVYLFDKSLKENITLGKCFQESEIEEAMQKSAINEFLNKRTYGEDETLGEDGNKLSGGQRQRVAIARALIQRKPILLLDEYTSSLDSKVAYAIEDTILNLQDVTVVSVTHKLMDSLLKRYDRIIVMEDGRVVEQGGFQELLEKRQVFYKLYHAEHQMKNTGEDDTDAVS</sequence>
<dbReference type="PANTHER" id="PTHR43394:SF1">
    <property type="entry name" value="ATP-BINDING CASSETTE SUB-FAMILY B MEMBER 10, MITOCHONDRIAL"/>
    <property type="match status" value="1"/>
</dbReference>
<reference evidence="10 11" key="1">
    <citation type="journal article" date="2011" name="J. Bacteriol.">
        <title>Complete genome sequence of the cellulose-degrading bacterium Cellulosilyticum lentocellum.</title>
        <authorList>
            <consortium name="US DOE Joint Genome Institute"/>
            <person name="Miller D.A."/>
            <person name="Suen G."/>
            <person name="Bruce D."/>
            <person name="Copeland A."/>
            <person name="Cheng J.F."/>
            <person name="Detter C."/>
            <person name="Goodwin L.A."/>
            <person name="Han C.S."/>
            <person name="Hauser L.J."/>
            <person name="Land M.L."/>
            <person name="Lapidus A."/>
            <person name="Lucas S."/>
            <person name="Meincke L."/>
            <person name="Pitluck S."/>
            <person name="Tapia R."/>
            <person name="Teshima H."/>
            <person name="Woyke T."/>
            <person name="Fox B.G."/>
            <person name="Angert E.R."/>
            <person name="Currie C.R."/>
        </authorList>
    </citation>
    <scope>NUCLEOTIDE SEQUENCE [LARGE SCALE GENOMIC DNA]</scope>
    <source>
        <strain evidence="11">ATCC 49066 / DSM 5427 / NCIMB 11756 / RHM5</strain>
    </source>
</reference>
<dbReference type="eggNOG" id="COG1132">
    <property type="taxonomic scope" value="Bacteria"/>
</dbReference>
<evidence type="ECO:0000256" key="6">
    <source>
        <dbReference type="ARBA" id="ARBA00023136"/>
    </source>
</evidence>
<evidence type="ECO:0000256" key="5">
    <source>
        <dbReference type="ARBA" id="ARBA00022989"/>
    </source>
</evidence>
<dbReference type="RefSeq" id="WP_013658837.1">
    <property type="nucleotide sequence ID" value="NC_015275.1"/>
</dbReference>
<dbReference type="SUPFAM" id="SSF52540">
    <property type="entry name" value="P-loop containing nucleoside triphosphate hydrolases"/>
    <property type="match status" value="1"/>
</dbReference>
<accession>F2JJG8</accession>
<dbReference type="PROSITE" id="PS00211">
    <property type="entry name" value="ABC_TRANSPORTER_1"/>
    <property type="match status" value="1"/>
</dbReference>
<dbReference type="InterPro" id="IPR036640">
    <property type="entry name" value="ABC1_TM_sf"/>
</dbReference>
<dbReference type="Gene3D" id="3.40.50.300">
    <property type="entry name" value="P-loop containing nucleotide triphosphate hydrolases"/>
    <property type="match status" value="1"/>
</dbReference>
<feature type="domain" description="ABC transmembrane type-1" evidence="9">
    <location>
        <begin position="14"/>
        <end position="294"/>
    </location>
</feature>
<gene>
    <name evidence="10" type="ordered locus">Clole_3883</name>
</gene>
<feature type="transmembrane region" description="Helical" evidence="7">
    <location>
        <begin position="149"/>
        <end position="169"/>
    </location>
</feature>
<dbReference type="SUPFAM" id="SSF90123">
    <property type="entry name" value="ABC transporter transmembrane region"/>
    <property type="match status" value="1"/>
</dbReference>
<dbReference type="Proteomes" id="UP000008467">
    <property type="component" value="Chromosome"/>
</dbReference>
<dbReference type="AlphaFoldDB" id="F2JJG8"/>
<evidence type="ECO:0000313" key="10">
    <source>
        <dbReference type="EMBL" id="ADZ85563.1"/>
    </source>
</evidence>